<proteinExistence type="predicted"/>
<accession>A0ACB8Q5Q3</accession>
<keyword evidence="2" id="KW-1185">Reference proteome</keyword>
<dbReference type="EMBL" id="MU274019">
    <property type="protein sequence ID" value="KAI0027079.1"/>
    <property type="molecule type" value="Genomic_DNA"/>
</dbReference>
<reference evidence="1" key="2">
    <citation type="journal article" date="2022" name="New Phytol.">
        <title>Evolutionary transition to the ectomycorrhizal habit in the genomes of a hyperdiverse lineage of mushroom-forming fungi.</title>
        <authorList>
            <person name="Looney B."/>
            <person name="Miyauchi S."/>
            <person name="Morin E."/>
            <person name="Drula E."/>
            <person name="Courty P.E."/>
            <person name="Kohler A."/>
            <person name="Kuo A."/>
            <person name="LaButti K."/>
            <person name="Pangilinan J."/>
            <person name="Lipzen A."/>
            <person name="Riley R."/>
            <person name="Andreopoulos W."/>
            <person name="He G."/>
            <person name="Johnson J."/>
            <person name="Nolan M."/>
            <person name="Tritt A."/>
            <person name="Barry K.W."/>
            <person name="Grigoriev I.V."/>
            <person name="Nagy L.G."/>
            <person name="Hibbett D."/>
            <person name="Henrissat B."/>
            <person name="Matheny P.B."/>
            <person name="Labbe J."/>
            <person name="Martin F.M."/>
        </authorList>
    </citation>
    <scope>NUCLEOTIDE SEQUENCE</scope>
    <source>
        <strain evidence="1">EC-137</strain>
    </source>
</reference>
<evidence type="ECO:0000313" key="1">
    <source>
        <dbReference type="EMBL" id="KAI0027079.1"/>
    </source>
</evidence>
<evidence type="ECO:0000313" key="2">
    <source>
        <dbReference type="Proteomes" id="UP000814128"/>
    </source>
</evidence>
<keyword evidence="1" id="KW-0808">Transferase</keyword>
<comment type="caution">
    <text evidence="1">The sequence shown here is derived from an EMBL/GenBank/DDBJ whole genome shotgun (WGS) entry which is preliminary data.</text>
</comment>
<protein>
    <submittedName>
        <fullName evidence="1">PLP-dependent transferase</fullName>
    </submittedName>
</protein>
<reference evidence="1" key="1">
    <citation type="submission" date="2021-02" db="EMBL/GenBank/DDBJ databases">
        <authorList>
            <consortium name="DOE Joint Genome Institute"/>
            <person name="Ahrendt S."/>
            <person name="Looney B.P."/>
            <person name="Miyauchi S."/>
            <person name="Morin E."/>
            <person name="Drula E."/>
            <person name="Courty P.E."/>
            <person name="Chicoki N."/>
            <person name="Fauchery L."/>
            <person name="Kohler A."/>
            <person name="Kuo A."/>
            <person name="Labutti K."/>
            <person name="Pangilinan J."/>
            <person name="Lipzen A."/>
            <person name="Riley R."/>
            <person name="Andreopoulos W."/>
            <person name="He G."/>
            <person name="Johnson J."/>
            <person name="Barry K.W."/>
            <person name="Grigoriev I.V."/>
            <person name="Nagy L."/>
            <person name="Hibbett D."/>
            <person name="Henrissat B."/>
            <person name="Matheny P.B."/>
            <person name="Labbe J."/>
            <person name="Martin F."/>
        </authorList>
    </citation>
    <scope>NUCLEOTIDE SEQUENCE</scope>
    <source>
        <strain evidence="1">EC-137</strain>
    </source>
</reference>
<dbReference type="Proteomes" id="UP000814128">
    <property type="component" value="Unassembled WGS sequence"/>
</dbReference>
<sequence>MFDFVTHARSRFPALASGYIFADNAGGSQCLQTVADRITDYLLHTNVQLGADYAVSVESTRRAQTGTAAAAALFNALSPSEIALGPSSTMLAENLARALEPNFHSGDEIIITEEHEANGGPWKKLAARKGLTIKTWHPRSTSPENPYAIALDVLDLLPLITDNTRLIAFTACSNILGSLVPIKAIVRAARAKAAERGARKVEFCIDCVAYAPHRRIDVQDWDVEYCFFSFYKVYGPHVSALYARASALQASVAPLTHHFLHVDNVAYKLMPGGLPYELAYGLTAVLPYLLSLAPAGVHAHNVPPEQISISDAGDALQNAFDAIAAHEQTLLEPLLAFLRAQAPRGVRIVGTEDAGLARVPTVSFVVGGERALHSRDVVAVFDAKGGIGIRYGHFYAHTLVNNLEPKIDIDDAVVRVSLVHYNTVEEVARIIQILEEVLA</sequence>
<gene>
    <name evidence="1" type="ORF">K488DRAFT_81236</name>
</gene>
<name>A0ACB8Q5Q3_9AGAM</name>
<organism evidence="1 2">
    <name type="scientific">Vararia minispora EC-137</name>
    <dbReference type="NCBI Taxonomy" id="1314806"/>
    <lineage>
        <taxon>Eukaryota</taxon>
        <taxon>Fungi</taxon>
        <taxon>Dikarya</taxon>
        <taxon>Basidiomycota</taxon>
        <taxon>Agaricomycotina</taxon>
        <taxon>Agaricomycetes</taxon>
        <taxon>Russulales</taxon>
        <taxon>Lachnocladiaceae</taxon>
        <taxon>Vararia</taxon>
    </lineage>
</organism>